<dbReference type="Proteomes" id="UP000009011">
    <property type="component" value="Chromosome"/>
</dbReference>
<evidence type="ECO:0000313" key="4">
    <source>
        <dbReference type="EMBL" id="AFN75832.1"/>
    </source>
</evidence>
<dbReference type="GO" id="GO:0016301">
    <property type="term" value="F:kinase activity"/>
    <property type="evidence" value="ECO:0007669"/>
    <property type="project" value="UniProtKB-KW"/>
</dbReference>
<protein>
    <submittedName>
        <fullName evidence="4">Ribokinase family sugar kinase</fullName>
    </submittedName>
</protein>
<dbReference type="InterPro" id="IPR029056">
    <property type="entry name" value="Ribokinase-like"/>
</dbReference>
<keyword evidence="5" id="KW-1185">Reference proteome</keyword>
<dbReference type="PROSITE" id="PS00584">
    <property type="entry name" value="PFKB_KINASES_2"/>
    <property type="match status" value="1"/>
</dbReference>
<dbReference type="GO" id="GO:0005829">
    <property type="term" value="C:cytosol"/>
    <property type="evidence" value="ECO:0007669"/>
    <property type="project" value="TreeGrafter"/>
</dbReference>
<accession>I6YZ28</accession>
<reference evidence="4 5" key="1">
    <citation type="journal article" date="2013" name="PLoS ONE">
        <title>Genomic analysis of Melioribacter roseus, facultatively anaerobic organotrophic bacterium representing a novel deep lineage within Bacteriodetes/Chlorobi group.</title>
        <authorList>
            <person name="Kadnikov V.V."/>
            <person name="Mardanov A.V."/>
            <person name="Podosokorskaya O.A."/>
            <person name="Gavrilov S.N."/>
            <person name="Kublanov I.V."/>
            <person name="Beletsky A.V."/>
            <person name="Bonch-Osmolovskaya E.A."/>
            <person name="Ravin N.V."/>
        </authorList>
    </citation>
    <scope>NUCLEOTIDE SEQUENCE [LARGE SCALE GENOMIC DNA]</scope>
    <source>
        <strain evidence="5">JCM 17771 / P3M-2</strain>
    </source>
</reference>
<proteinExistence type="predicted"/>
<dbReference type="InterPro" id="IPR011611">
    <property type="entry name" value="PfkB_dom"/>
</dbReference>
<dbReference type="SUPFAM" id="SSF53613">
    <property type="entry name" value="Ribokinase-like"/>
    <property type="match status" value="1"/>
</dbReference>
<name>I6YZ28_MELRP</name>
<dbReference type="EMBL" id="CP003557">
    <property type="protein sequence ID" value="AFN75832.1"/>
    <property type="molecule type" value="Genomic_DNA"/>
</dbReference>
<dbReference type="STRING" id="1191523.MROS_2602"/>
<feature type="domain" description="Carbohydrate kinase PfkB" evidence="3">
    <location>
        <begin position="17"/>
        <end position="276"/>
    </location>
</feature>
<evidence type="ECO:0000313" key="5">
    <source>
        <dbReference type="Proteomes" id="UP000009011"/>
    </source>
</evidence>
<gene>
    <name evidence="4" type="ordered locus">MROS_2602</name>
</gene>
<organism evidence="4 5">
    <name type="scientific">Melioribacter roseus (strain DSM 23840 / JCM 17771 / VKM B-2668 / P3M-2)</name>
    <dbReference type="NCBI Taxonomy" id="1191523"/>
    <lineage>
        <taxon>Bacteria</taxon>
        <taxon>Pseudomonadati</taxon>
        <taxon>Ignavibacteriota</taxon>
        <taxon>Ignavibacteria</taxon>
        <taxon>Ignavibacteriales</taxon>
        <taxon>Melioribacteraceae</taxon>
        <taxon>Melioribacter</taxon>
    </lineage>
</organism>
<evidence type="ECO:0000256" key="1">
    <source>
        <dbReference type="ARBA" id="ARBA00022679"/>
    </source>
</evidence>
<evidence type="ECO:0000259" key="3">
    <source>
        <dbReference type="Pfam" id="PF00294"/>
    </source>
</evidence>
<dbReference type="KEGG" id="mro:MROS_2602"/>
<evidence type="ECO:0000256" key="2">
    <source>
        <dbReference type="ARBA" id="ARBA00022777"/>
    </source>
</evidence>
<dbReference type="AlphaFoldDB" id="I6YZ28"/>
<keyword evidence="2 4" id="KW-0418">Kinase</keyword>
<dbReference type="eggNOG" id="COG0524">
    <property type="taxonomic scope" value="Bacteria"/>
</dbReference>
<dbReference type="PANTHER" id="PTHR10584:SF166">
    <property type="entry name" value="RIBOKINASE"/>
    <property type="match status" value="1"/>
</dbReference>
<dbReference type="Gene3D" id="3.40.1190.20">
    <property type="match status" value="1"/>
</dbReference>
<sequence>MLVVGSIGLDDIETPFDSVKNALGGSTTYISLAASYFTAPVSIVGVVGGDFEQRHIRMLENHNIDLEGLQIVEGAKTFRYGCKYHYDLNARDSLFTHLNVFEHFDPVIPEQKKKSSFVILGNISPALQLKVLDQLTNPKFVVCDTMNFWIEGAKEDLLKVLKRVDVLIINDSEARLLTQQPNLIKAAKIISEMGPKYLIIKKGEHGALLFGDDSIFSAPAYPMEDINDPTGAGDAFAGGFTGYLHKNRDLSFDNLKRAVIYGSVMASFCVEKFSTKGLEDLSYLEIQNRFFEFKELSSF</sequence>
<keyword evidence="1" id="KW-0808">Transferase</keyword>
<dbReference type="HOGENOM" id="CLU_065902_2_1_10"/>
<dbReference type="InterPro" id="IPR002173">
    <property type="entry name" value="Carboh/pur_kinase_PfkB_CS"/>
</dbReference>
<dbReference type="Pfam" id="PF00294">
    <property type="entry name" value="PfkB"/>
    <property type="match status" value="1"/>
</dbReference>
<dbReference type="PATRIC" id="fig|1191523.3.peg.2737"/>
<dbReference type="PANTHER" id="PTHR10584">
    <property type="entry name" value="SUGAR KINASE"/>
    <property type="match status" value="1"/>
</dbReference>